<dbReference type="SMART" id="SM00248">
    <property type="entry name" value="ANK"/>
    <property type="match status" value="7"/>
</dbReference>
<feature type="repeat" description="ANK" evidence="3">
    <location>
        <begin position="132"/>
        <end position="164"/>
    </location>
</feature>
<comment type="caution">
    <text evidence="5">The sequence shown here is derived from an EMBL/GenBank/DDBJ whole genome shotgun (WGS) entry which is preliminary data.</text>
</comment>
<keyword evidence="2 3" id="KW-0040">ANK repeat</keyword>
<accession>A0A9W9FQ98</accession>
<dbReference type="InterPro" id="IPR002110">
    <property type="entry name" value="Ankyrin_rpt"/>
</dbReference>
<protein>
    <recommendedName>
        <fullName evidence="4">F-box domain-containing protein</fullName>
    </recommendedName>
</protein>
<dbReference type="SUPFAM" id="SSF81383">
    <property type="entry name" value="F-box domain"/>
    <property type="match status" value="1"/>
</dbReference>
<dbReference type="AlphaFoldDB" id="A0A9W9FQ98"/>
<dbReference type="PROSITE" id="PS50297">
    <property type="entry name" value="ANK_REP_REGION"/>
    <property type="match status" value="3"/>
</dbReference>
<dbReference type="PROSITE" id="PS50088">
    <property type="entry name" value="ANK_REPEAT"/>
    <property type="match status" value="4"/>
</dbReference>
<dbReference type="Pfam" id="PF00023">
    <property type="entry name" value="Ank"/>
    <property type="match status" value="2"/>
</dbReference>
<keyword evidence="1" id="KW-0677">Repeat</keyword>
<dbReference type="SUPFAM" id="SSF48403">
    <property type="entry name" value="Ankyrin repeat"/>
    <property type="match status" value="1"/>
</dbReference>
<evidence type="ECO:0000256" key="3">
    <source>
        <dbReference type="PROSITE-ProRule" id="PRU00023"/>
    </source>
</evidence>
<dbReference type="Proteomes" id="UP001141434">
    <property type="component" value="Unassembled WGS sequence"/>
</dbReference>
<reference evidence="5" key="2">
    <citation type="journal article" date="2023" name="IMA Fungus">
        <title>Comparative genomic study of the Penicillium genus elucidates a diverse pangenome and 15 lateral gene transfer events.</title>
        <authorList>
            <person name="Petersen C."/>
            <person name="Sorensen T."/>
            <person name="Nielsen M.R."/>
            <person name="Sondergaard T.E."/>
            <person name="Sorensen J.L."/>
            <person name="Fitzpatrick D.A."/>
            <person name="Frisvad J.C."/>
            <person name="Nielsen K.L."/>
        </authorList>
    </citation>
    <scope>NUCLEOTIDE SEQUENCE</scope>
    <source>
        <strain evidence="5">IBT 34128</strain>
    </source>
</reference>
<evidence type="ECO:0000313" key="5">
    <source>
        <dbReference type="EMBL" id="KAJ5104409.1"/>
    </source>
</evidence>
<evidence type="ECO:0000313" key="6">
    <source>
        <dbReference type="Proteomes" id="UP001141434"/>
    </source>
</evidence>
<evidence type="ECO:0000259" key="4">
    <source>
        <dbReference type="PROSITE" id="PS50181"/>
    </source>
</evidence>
<feature type="repeat" description="ANK" evidence="3">
    <location>
        <begin position="268"/>
        <end position="300"/>
    </location>
</feature>
<name>A0A9W9FQ98_9EURO</name>
<dbReference type="PROSITE" id="PS50181">
    <property type="entry name" value="FBOX"/>
    <property type="match status" value="1"/>
</dbReference>
<dbReference type="OrthoDB" id="4772757at2759"/>
<dbReference type="Pfam" id="PF12796">
    <property type="entry name" value="Ank_2"/>
    <property type="match status" value="2"/>
</dbReference>
<gene>
    <name evidence="5" type="ORF">NUU61_001756</name>
</gene>
<evidence type="ECO:0000256" key="2">
    <source>
        <dbReference type="ARBA" id="ARBA00023043"/>
    </source>
</evidence>
<dbReference type="PANTHER" id="PTHR24171">
    <property type="entry name" value="ANKYRIN REPEAT DOMAIN-CONTAINING PROTEIN 39-RELATED"/>
    <property type="match status" value="1"/>
</dbReference>
<dbReference type="InterPro" id="IPR001810">
    <property type="entry name" value="F-box_dom"/>
</dbReference>
<keyword evidence="6" id="KW-1185">Reference proteome</keyword>
<proteinExistence type="predicted"/>
<reference evidence="5" key="1">
    <citation type="submission" date="2022-11" db="EMBL/GenBank/DDBJ databases">
        <authorList>
            <person name="Petersen C."/>
        </authorList>
    </citation>
    <scope>NUCLEOTIDE SEQUENCE</scope>
    <source>
        <strain evidence="5">IBT 34128</strain>
    </source>
</reference>
<dbReference type="RefSeq" id="XP_056513405.1">
    <property type="nucleotide sequence ID" value="XM_056652338.1"/>
</dbReference>
<sequence>MKLHHLPSELLLSIAEYLGQSDLNNLVQTNLHLRDLLESHLYRHNVRYVHSSALIFAAISGQENVARKALRENANVKGIDSITPLFEAVSNRHLGMVKLLVESGAPIDRLVDVETFHTGTWPAYLGYGLRGYADTALTKATSLSHLGIMKLLLNHGANVDGTNDFGWTPLPWAAFGCERIFKLLLESGAEINIGGHRQYNPLSQSICGSSRAIFNLLLDRNPDLDRYGGSYFTKGQTPLWTALSQRYYETIGILLDEGANPNLPDIDRGRTVLWMAVVRGHEEVTRALLARGADPNIAPGGQTPLLQRFSWEMSPLQRVY</sequence>
<evidence type="ECO:0000256" key="1">
    <source>
        <dbReference type="ARBA" id="ARBA00022737"/>
    </source>
</evidence>
<organism evidence="5 6">
    <name type="scientific">Penicillium alfredii</name>
    <dbReference type="NCBI Taxonomy" id="1506179"/>
    <lineage>
        <taxon>Eukaryota</taxon>
        <taxon>Fungi</taxon>
        <taxon>Dikarya</taxon>
        <taxon>Ascomycota</taxon>
        <taxon>Pezizomycotina</taxon>
        <taxon>Eurotiomycetes</taxon>
        <taxon>Eurotiomycetidae</taxon>
        <taxon>Eurotiales</taxon>
        <taxon>Aspergillaceae</taxon>
        <taxon>Penicillium</taxon>
    </lineage>
</organism>
<dbReference type="InterPro" id="IPR036047">
    <property type="entry name" value="F-box-like_dom_sf"/>
</dbReference>
<feature type="repeat" description="ANK" evidence="3">
    <location>
        <begin position="80"/>
        <end position="112"/>
    </location>
</feature>
<feature type="domain" description="F-box" evidence="4">
    <location>
        <begin position="1"/>
        <end position="45"/>
    </location>
</feature>
<dbReference type="InterPro" id="IPR036770">
    <property type="entry name" value="Ankyrin_rpt-contain_sf"/>
</dbReference>
<dbReference type="EMBL" id="JAPMSZ010000004">
    <property type="protein sequence ID" value="KAJ5104409.1"/>
    <property type="molecule type" value="Genomic_DNA"/>
</dbReference>
<feature type="repeat" description="ANK" evidence="3">
    <location>
        <begin position="234"/>
        <end position="266"/>
    </location>
</feature>
<dbReference type="GeneID" id="81391506"/>
<dbReference type="Gene3D" id="1.25.40.20">
    <property type="entry name" value="Ankyrin repeat-containing domain"/>
    <property type="match status" value="2"/>
</dbReference>